<dbReference type="RefSeq" id="WP_108791187.1">
    <property type="nucleotide sequence ID" value="NZ_ONZG01000012.1"/>
</dbReference>
<evidence type="ECO:0000256" key="2">
    <source>
        <dbReference type="ARBA" id="ARBA00023125"/>
    </source>
</evidence>
<evidence type="ECO:0000313" key="6">
    <source>
        <dbReference type="Proteomes" id="UP000244898"/>
    </source>
</evidence>
<dbReference type="InterPro" id="IPR000551">
    <property type="entry name" value="MerR-type_HTH_dom"/>
</dbReference>
<dbReference type="PROSITE" id="PS50937">
    <property type="entry name" value="HTH_MERR_2"/>
    <property type="match status" value="1"/>
</dbReference>
<evidence type="ECO:0000256" key="3">
    <source>
        <dbReference type="ARBA" id="ARBA00023163"/>
    </source>
</evidence>
<evidence type="ECO:0000259" key="4">
    <source>
        <dbReference type="PROSITE" id="PS50937"/>
    </source>
</evidence>
<gene>
    <name evidence="5" type="primary">zntR_3</name>
    <name evidence="5" type="ORF">TRM7615_04117</name>
</gene>
<dbReference type="PRINTS" id="PR00040">
    <property type="entry name" value="HTHMERR"/>
</dbReference>
<dbReference type="GO" id="GO:0003677">
    <property type="term" value="F:DNA binding"/>
    <property type="evidence" value="ECO:0007669"/>
    <property type="project" value="UniProtKB-KW"/>
</dbReference>
<dbReference type="GO" id="GO:0003700">
    <property type="term" value="F:DNA-binding transcription factor activity"/>
    <property type="evidence" value="ECO:0007669"/>
    <property type="project" value="InterPro"/>
</dbReference>
<dbReference type="PANTHER" id="PTHR30204:SF94">
    <property type="entry name" value="HEAVY METAL-DEPENDENT TRANSCRIPTIONAL REGULATOR HI_0293-RELATED"/>
    <property type="match status" value="1"/>
</dbReference>
<dbReference type="OrthoDB" id="9802944at2"/>
<dbReference type="SMART" id="SM00422">
    <property type="entry name" value="HTH_MERR"/>
    <property type="match status" value="1"/>
</dbReference>
<dbReference type="InterPro" id="IPR009061">
    <property type="entry name" value="DNA-bd_dom_put_sf"/>
</dbReference>
<proteinExistence type="predicted"/>
<accession>A0A2R8CDS4</accession>
<dbReference type="Pfam" id="PF00376">
    <property type="entry name" value="MerR"/>
    <property type="match status" value="1"/>
</dbReference>
<dbReference type="Proteomes" id="UP000244898">
    <property type="component" value="Unassembled WGS sequence"/>
</dbReference>
<protein>
    <submittedName>
        <fullName evidence="5">HTH-type transcriptional regulator ZntR</fullName>
    </submittedName>
</protein>
<feature type="domain" description="HTH merR-type" evidence="4">
    <location>
        <begin position="1"/>
        <end position="70"/>
    </location>
</feature>
<evidence type="ECO:0000313" key="5">
    <source>
        <dbReference type="EMBL" id="SPJ30583.1"/>
    </source>
</evidence>
<dbReference type="InterPro" id="IPR047057">
    <property type="entry name" value="MerR_fam"/>
</dbReference>
<sequence length="143" mass="16034">MLSIGALSRQTGTKVQTIRYYEQIGLMNEPGRTEGGQRRYHVSDLDRLAFIRHGRQLGFSLDAICEFLDLSDNPDQSCSHVDSIAQRQLVQVRQRMLRLRALEAELERMIANCDGGSGQDCNVLKVLSDHSECLTDHDSIGEG</sequence>
<dbReference type="SUPFAM" id="SSF46955">
    <property type="entry name" value="Putative DNA-binding domain"/>
    <property type="match status" value="1"/>
</dbReference>
<dbReference type="CDD" id="cd04785">
    <property type="entry name" value="HTH_CadR-PbrR-like"/>
    <property type="match status" value="1"/>
</dbReference>
<dbReference type="InterPro" id="IPR015358">
    <property type="entry name" value="Tscrpt_reg_MerR_DNA-bd"/>
</dbReference>
<reference evidence="6" key="1">
    <citation type="submission" date="2018-03" db="EMBL/GenBank/DDBJ databases">
        <authorList>
            <person name="Rodrigo-Torres L."/>
            <person name="Arahal R. D."/>
            <person name="Lucena T."/>
        </authorList>
    </citation>
    <scope>NUCLEOTIDE SEQUENCE [LARGE SCALE GENOMIC DNA]</scope>
    <source>
        <strain evidence="6">CECT 7615</strain>
    </source>
</reference>
<keyword evidence="2" id="KW-0238">DNA-binding</keyword>
<dbReference type="EMBL" id="ONZG01000012">
    <property type="protein sequence ID" value="SPJ30583.1"/>
    <property type="molecule type" value="Genomic_DNA"/>
</dbReference>
<dbReference type="AlphaFoldDB" id="A0A2R8CDS4"/>
<name>A0A2R8CDS4_9RHOB</name>
<dbReference type="Gene3D" id="1.10.1660.10">
    <property type="match status" value="1"/>
</dbReference>
<organism evidence="5 6">
    <name type="scientific">Falsiruegeria mediterranea M17</name>
    <dbReference type="NCBI Taxonomy" id="1200281"/>
    <lineage>
        <taxon>Bacteria</taxon>
        <taxon>Pseudomonadati</taxon>
        <taxon>Pseudomonadota</taxon>
        <taxon>Alphaproteobacteria</taxon>
        <taxon>Rhodobacterales</taxon>
        <taxon>Roseobacteraceae</taxon>
        <taxon>Falsiruegeria</taxon>
    </lineage>
</organism>
<evidence type="ECO:0000256" key="1">
    <source>
        <dbReference type="ARBA" id="ARBA00023015"/>
    </source>
</evidence>
<keyword evidence="6" id="KW-1185">Reference proteome</keyword>
<keyword evidence="3" id="KW-0804">Transcription</keyword>
<keyword evidence="1" id="KW-0805">Transcription regulation</keyword>
<dbReference type="Pfam" id="PF09278">
    <property type="entry name" value="MerR-DNA-bind"/>
    <property type="match status" value="1"/>
</dbReference>
<dbReference type="PANTHER" id="PTHR30204">
    <property type="entry name" value="REDOX-CYCLING DRUG-SENSING TRANSCRIPTIONAL ACTIVATOR SOXR"/>
    <property type="match status" value="1"/>
</dbReference>